<dbReference type="GO" id="GO:0016787">
    <property type="term" value="F:hydrolase activity"/>
    <property type="evidence" value="ECO:0007669"/>
    <property type="project" value="UniProtKB-KW"/>
</dbReference>
<evidence type="ECO:0000313" key="3">
    <source>
        <dbReference type="Proteomes" id="UP001057580"/>
    </source>
</evidence>
<gene>
    <name evidence="2" type="ORF">N0B31_09385</name>
</gene>
<dbReference type="EMBL" id="CP104003">
    <property type="protein sequence ID" value="UWM56488.1"/>
    <property type="molecule type" value="Genomic_DNA"/>
</dbReference>
<dbReference type="PANTHER" id="PTHR43194:SF2">
    <property type="entry name" value="PEROXISOMAL MEMBRANE PROTEIN LPX1"/>
    <property type="match status" value="1"/>
</dbReference>
<dbReference type="InterPro" id="IPR000073">
    <property type="entry name" value="AB_hydrolase_1"/>
</dbReference>
<reference evidence="2" key="1">
    <citation type="submission" date="2022-09" db="EMBL/GenBank/DDBJ databases">
        <title>Diverse halophilic archaea isolated from saline environments.</title>
        <authorList>
            <person name="Cui H.-L."/>
        </authorList>
    </citation>
    <scope>NUCLEOTIDE SEQUENCE</scope>
    <source>
        <strain evidence="2">ZS-35-S2</strain>
    </source>
</reference>
<accession>A0A9E7R716</accession>
<protein>
    <submittedName>
        <fullName evidence="2">Alpha/beta hydrolase</fullName>
    </submittedName>
</protein>
<dbReference type="InterPro" id="IPR029058">
    <property type="entry name" value="AB_hydrolase_fold"/>
</dbReference>
<evidence type="ECO:0000313" key="2">
    <source>
        <dbReference type="EMBL" id="UWM56488.1"/>
    </source>
</evidence>
<keyword evidence="3" id="KW-1185">Reference proteome</keyword>
<dbReference type="KEGG" id="ssai:N0B31_09385"/>
<evidence type="ECO:0000259" key="1">
    <source>
        <dbReference type="Pfam" id="PF12697"/>
    </source>
</evidence>
<dbReference type="GeneID" id="74942633"/>
<sequence length="285" mass="31616">MASDRTDEFVVVDGTELHYSAWGETGAPPVVCVHGLSRVGRDFDFLAAELADEYRVLCPDMPGRGLSEWAAEGEADDLYTGSRMTELLAGFFDELGIEEARYVGTSMGGQLGMGLAAGPLRERLSHLVLNDVGPTPAEDEAAQEGIDRIVEYLTDPPSFEQLTDLEAFYRETYATFSPMTDAEWRVFTVGSARRTPDGEFAPAYDPRVVEPLLTEETAHDPWAVWESIETPTMVLKGERSDILADETFERMQATRDVEAHEYDCGHAPSLNVPEQNDPIRRFLAE</sequence>
<dbReference type="Pfam" id="PF12697">
    <property type="entry name" value="Abhydrolase_6"/>
    <property type="match status" value="1"/>
</dbReference>
<organism evidence="2 3">
    <name type="scientific">Salinirubellus salinus</name>
    <dbReference type="NCBI Taxonomy" id="1364945"/>
    <lineage>
        <taxon>Archaea</taxon>
        <taxon>Methanobacteriati</taxon>
        <taxon>Methanobacteriota</taxon>
        <taxon>Stenosarchaea group</taxon>
        <taxon>Halobacteria</taxon>
        <taxon>Halobacteriales</taxon>
        <taxon>Natronomonadaceae</taxon>
        <taxon>Salinirubellus</taxon>
    </lineage>
</organism>
<dbReference type="InterPro" id="IPR050228">
    <property type="entry name" value="Carboxylesterase_BioH"/>
</dbReference>
<feature type="domain" description="AB hydrolase-1" evidence="1">
    <location>
        <begin position="30"/>
        <end position="273"/>
    </location>
</feature>
<dbReference type="Proteomes" id="UP001057580">
    <property type="component" value="Chromosome"/>
</dbReference>
<dbReference type="AlphaFoldDB" id="A0A9E7R716"/>
<dbReference type="PRINTS" id="PR00111">
    <property type="entry name" value="ABHYDROLASE"/>
</dbReference>
<proteinExistence type="predicted"/>
<name>A0A9E7R716_9EURY</name>
<keyword evidence="2" id="KW-0378">Hydrolase</keyword>
<dbReference type="RefSeq" id="WP_260643602.1">
    <property type="nucleotide sequence ID" value="NZ_CP104003.1"/>
</dbReference>
<dbReference type="SUPFAM" id="SSF53474">
    <property type="entry name" value="alpha/beta-Hydrolases"/>
    <property type="match status" value="1"/>
</dbReference>
<dbReference type="Gene3D" id="3.40.50.1820">
    <property type="entry name" value="alpha/beta hydrolase"/>
    <property type="match status" value="1"/>
</dbReference>
<dbReference type="PANTHER" id="PTHR43194">
    <property type="entry name" value="HYDROLASE ALPHA/BETA FOLD FAMILY"/>
    <property type="match status" value="1"/>
</dbReference>